<dbReference type="STRING" id="984487.A0A1E4SE12"/>
<dbReference type="PROSITE" id="PS50181">
    <property type="entry name" value="FBOX"/>
    <property type="match status" value="1"/>
</dbReference>
<dbReference type="GeneID" id="30985216"/>
<sequence length="461" mass="52942">MARYQLIGRKKVPKTKPSPVLYHMQHICGLPHEILLQIFDSLDERDLLNLSLTCLRFRSIINKTYLYRHVSLTEASFSKFSLSHVRTSSKSALSKKFKSTSPLSNINYIQELTLINPPIRDSADRTISIAGSYGVNSNLKSGSQSNYQNYVSSLRNLLEDAYGLKRVSIFEISPHFEFFKDVVPVPAQKSFWKKAAPSRSLDFVELKPQSGWSIIFKWSHIAIFFSYHEHLKELCLHNFIIDDLKLANAPVPSVSIEKLTIDSCSYADSFRKVNQSKKPCLLLADVHSLQLLNIVHGTDLSMIDYVKQNGKLQELTLDINSPLFYQQLEGNFQFHFDKFNPFFQLLCAGTGGYSSIKHLQLVNFDLFQYASLKDISDIDSWVEPPTDTFECFMSYIGRIDRLIITLNQWPGEVLKFSKNVTELTTQEWDHILEPLVTSNESCVLTIKDYSMRTLFSRKPEF</sequence>
<dbReference type="SMART" id="SM00256">
    <property type="entry name" value="FBOX"/>
    <property type="match status" value="1"/>
</dbReference>
<accession>A0A1E4SE12</accession>
<dbReference type="OrthoDB" id="4025621at2759"/>
<dbReference type="InterPro" id="IPR036047">
    <property type="entry name" value="F-box-like_dom_sf"/>
</dbReference>
<proteinExistence type="predicted"/>
<feature type="domain" description="F-box" evidence="1">
    <location>
        <begin position="24"/>
        <end position="70"/>
    </location>
</feature>
<dbReference type="Pfam" id="PF12937">
    <property type="entry name" value="F-box-like"/>
    <property type="match status" value="1"/>
</dbReference>
<evidence type="ECO:0000259" key="1">
    <source>
        <dbReference type="PROSITE" id="PS50181"/>
    </source>
</evidence>
<name>A0A1E4SE12_9ASCO</name>
<dbReference type="AlphaFoldDB" id="A0A1E4SE12"/>
<organism evidence="2 3">
    <name type="scientific">Suhomyces tanzawaensis NRRL Y-17324</name>
    <dbReference type="NCBI Taxonomy" id="984487"/>
    <lineage>
        <taxon>Eukaryota</taxon>
        <taxon>Fungi</taxon>
        <taxon>Dikarya</taxon>
        <taxon>Ascomycota</taxon>
        <taxon>Saccharomycotina</taxon>
        <taxon>Pichiomycetes</taxon>
        <taxon>Debaryomycetaceae</taxon>
        <taxon>Suhomyces</taxon>
    </lineage>
</organism>
<evidence type="ECO:0000313" key="3">
    <source>
        <dbReference type="Proteomes" id="UP000094285"/>
    </source>
</evidence>
<keyword evidence="3" id="KW-1185">Reference proteome</keyword>
<dbReference type="CDD" id="cd09917">
    <property type="entry name" value="F-box_SF"/>
    <property type="match status" value="1"/>
</dbReference>
<protein>
    <recommendedName>
        <fullName evidence="1">F-box domain-containing protein</fullName>
    </recommendedName>
</protein>
<evidence type="ECO:0000313" key="2">
    <source>
        <dbReference type="EMBL" id="ODV77718.1"/>
    </source>
</evidence>
<dbReference type="RefSeq" id="XP_020062840.1">
    <property type="nucleotide sequence ID" value="XM_020211080.1"/>
</dbReference>
<dbReference type="Proteomes" id="UP000094285">
    <property type="component" value="Unassembled WGS sequence"/>
</dbReference>
<dbReference type="SUPFAM" id="SSF81383">
    <property type="entry name" value="F-box domain"/>
    <property type="match status" value="1"/>
</dbReference>
<reference evidence="3" key="1">
    <citation type="submission" date="2016-05" db="EMBL/GenBank/DDBJ databases">
        <title>Comparative genomics of biotechnologically important yeasts.</title>
        <authorList>
            <consortium name="DOE Joint Genome Institute"/>
            <person name="Riley R."/>
            <person name="Haridas S."/>
            <person name="Wolfe K.H."/>
            <person name="Lopes M.R."/>
            <person name="Hittinger C.T."/>
            <person name="Goker M."/>
            <person name="Salamov A."/>
            <person name="Wisecaver J."/>
            <person name="Long T.M."/>
            <person name="Aerts A.L."/>
            <person name="Barry K."/>
            <person name="Choi C."/>
            <person name="Clum A."/>
            <person name="Coughlan A.Y."/>
            <person name="Deshpande S."/>
            <person name="Douglass A.P."/>
            <person name="Hanson S.J."/>
            <person name="Klenk H.-P."/>
            <person name="Labutti K."/>
            <person name="Lapidus A."/>
            <person name="Lindquist E."/>
            <person name="Lipzen A."/>
            <person name="Meier-Kolthoff J.P."/>
            <person name="Ohm R.A."/>
            <person name="Otillar R.P."/>
            <person name="Pangilinan J."/>
            <person name="Peng Y."/>
            <person name="Rokas A."/>
            <person name="Rosa C.A."/>
            <person name="Scheuner C."/>
            <person name="Sibirny A.A."/>
            <person name="Slot J.C."/>
            <person name="Stielow J.B."/>
            <person name="Sun H."/>
            <person name="Kurtzman C.P."/>
            <person name="Blackwell M."/>
            <person name="Grigoriev I.V."/>
            <person name="Jeffries T.W."/>
        </authorList>
    </citation>
    <scope>NUCLEOTIDE SEQUENCE [LARGE SCALE GENOMIC DNA]</scope>
    <source>
        <strain evidence="3">NRRL Y-17324</strain>
    </source>
</reference>
<dbReference type="EMBL" id="KV453914">
    <property type="protein sequence ID" value="ODV77718.1"/>
    <property type="molecule type" value="Genomic_DNA"/>
</dbReference>
<dbReference type="Gene3D" id="1.20.1280.50">
    <property type="match status" value="1"/>
</dbReference>
<gene>
    <name evidence="2" type="ORF">CANTADRAFT_7218</name>
</gene>
<dbReference type="InterPro" id="IPR001810">
    <property type="entry name" value="F-box_dom"/>
</dbReference>